<dbReference type="Pfam" id="PF08546">
    <property type="entry name" value="ApbA_C"/>
    <property type="match status" value="1"/>
</dbReference>
<evidence type="ECO:0000256" key="11">
    <source>
        <dbReference type="RuleBase" id="RU362068"/>
    </source>
</evidence>
<evidence type="ECO:0000259" key="12">
    <source>
        <dbReference type="Pfam" id="PF02558"/>
    </source>
</evidence>
<dbReference type="GO" id="GO:0008677">
    <property type="term" value="F:2-dehydropantoate 2-reductase activity"/>
    <property type="evidence" value="ECO:0007669"/>
    <property type="project" value="UniProtKB-EC"/>
</dbReference>
<comment type="similarity">
    <text evidence="3 11">Belongs to the ketopantoate reductase family.</text>
</comment>
<dbReference type="RefSeq" id="WP_150456906.1">
    <property type="nucleotide sequence ID" value="NZ_VYKK01000004.1"/>
</dbReference>
<dbReference type="EMBL" id="VYKK01000004">
    <property type="protein sequence ID" value="KAA9007616.1"/>
    <property type="molecule type" value="Genomic_DNA"/>
</dbReference>
<keyword evidence="8 11" id="KW-0560">Oxidoreductase</keyword>
<dbReference type="InterPro" id="IPR008927">
    <property type="entry name" value="6-PGluconate_DH-like_C_sf"/>
</dbReference>
<evidence type="ECO:0000256" key="6">
    <source>
        <dbReference type="ARBA" id="ARBA00022655"/>
    </source>
</evidence>
<evidence type="ECO:0000256" key="2">
    <source>
        <dbReference type="ARBA" id="ARBA00004994"/>
    </source>
</evidence>
<dbReference type="UniPathway" id="UPA00028">
    <property type="reaction ID" value="UER00004"/>
</dbReference>
<dbReference type="GO" id="GO:0015940">
    <property type="term" value="P:pantothenate biosynthetic process"/>
    <property type="evidence" value="ECO:0007669"/>
    <property type="project" value="UniProtKB-UniPathway"/>
</dbReference>
<dbReference type="Pfam" id="PF02558">
    <property type="entry name" value="ApbA"/>
    <property type="match status" value="1"/>
</dbReference>
<accession>A0A5J5GHB8</accession>
<protein>
    <recommendedName>
        <fullName evidence="5 11">2-dehydropantoate 2-reductase</fullName>
        <ecNumber evidence="4 11">1.1.1.169</ecNumber>
    </recommendedName>
    <alternativeName>
        <fullName evidence="9 11">Ketopantoate reductase</fullName>
    </alternativeName>
</protein>
<keyword evidence="15" id="KW-1185">Reference proteome</keyword>
<evidence type="ECO:0000256" key="7">
    <source>
        <dbReference type="ARBA" id="ARBA00022857"/>
    </source>
</evidence>
<evidence type="ECO:0000313" key="15">
    <source>
        <dbReference type="Proteomes" id="UP000367750"/>
    </source>
</evidence>
<comment type="caution">
    <text evidence="14">The sequence shown here is derived from an EMBL/GenBank/DDBJ whole genome shotgun (WGS) entry which is preliminary data.</text>
</comment>
<dbReference type="Proteomes" id="UP000367750">
    <property type="component" value="Unassembled WGS sequence"/>
</dbReference>
<evidence type="ECO:0000256" key="8">
    <source>
        <dbReference type="ARBA" id="ARBA00023002"/>
    </source>
</evidence>
<dbReference type="GO" id="GO:0005737">
    <property type="term" value="C:cytoplasm"/>
    <property type="evidence" value="ECO:0007669"/>
    <property type="project" value="TreeGrafter"/>
</dbReference>
<evidence type="ECO:0000256" key="9">
    <source>
        <dbReference type="ARBA" id="ARBA00032024"/>
    </source>
</evidence>
<proteinExistence type="inferred from homology"/>
<evidence type="ECO:0000256" key="4">
    <source>
        <dbReference type="ARBA" id="ARBA00013014"/>
    </source>
</evidence>
<dbReference type="EC" id="1.1.1.169" evidence="4 11"/>
<dbReference type="OrthoDB" id="9800163at2"/>
<dbReference type="InterPro" id="IPR036291">
    <property type="entry name" value="NAD(P)-bd_dom_sf"/>
</dbReference>
<sequence length="319" mass="34650">MRIDIVGAGSLGKLFAARLAASGTEVRLWCRTREQSDTLNRDGLLLYEPGRPEPVRPENGRLQAYPIEEFAARLSGGSPDWILLAVKQNVLHRDLAEPLSQLRGNGVRVVCLQNGGGHLAMLRERLPDARLYAAVTTEGATGRSLREVTHAGKGETWIGEYDGGSGADHSEDAIPLQKVLEAAGFTTGLSNEVDTLIYRKMLVNAVINPLTAIWRVRNGELLDSEARLDAMRLLCDESVRILASCGIDAGNDAWERIVAVCRSTSDNTSSMLADVLAGRETEVRWINGHLAALAESSGTEAPLNRMATRLVEGMIAKER</sequence>
<dbReference type="NCBIfam" id="TIGR00745">
    <property type="entry name" value="apbA_panE"/>
    <property type="match status" value="1"/>
</dbReference>
<dbReference type="SUPFAM" id="SSF48179">
    <property type="entry name" value="6-phosphogluconate dehydrogenase C-terminal domain-like"/>
    <property type="match status" value="1"/>
</dbReference>
<dbReference type="Gene3D" id="3.40.50.720">
    <property type="entry name" value="NAD(P)-binding Rossmann-like Domain"/>
    <property type="match status" value="1"/>
</dbReference>
<evidence type="ECO:0000256" key="1">
    <source>
        <dbReference type="ARBA" id="ARBA00002919"/>
    </source>
</evidence>
<dbReference type="AlphaFoldDB" id="A0A5J5GHB8"/>
<keyword evidence="7 11" id="KW-0521">NADP</keyword>
<reference evidence="14 15" key="1">
    <citation type="submission" date="2019-09" db="EMBL/GenBank/DDBJ databases">
        <title>Bacillus ochoae sp. nov., Paenibacillus whitsoniae sp. nov., Paenibacillus spiritus sp. nov. Isolated from the Mars Exploration Rover during spacecraft assembly.</title>
        <authorList>
            <person name="Seuylemezian A."/>
            <person name="Vaishampayan P."/>
        </authorList>
    </citation>
    <scope>NUCLEOTIDE SEQUENCE [LARGE SCALE GENOMIC DNA]</scope>
    <source>
        <strain evidence="14 15">MER_111</strain>
    </source>
</reference>
<dbReference type="Gene3D" id="1.10.1040.10">
    <property type="entry name" value="N-(1-d-carboxylethyl)-l-norvaline Dehydrogenase, domain 2"/>
    <property type="match status" value="1"/>
</dbReference>
<evidence type="ECO:0000256" key="5">
    <source>
        <dbReference type="ARBA" id="ARBA00019465"/>
    </source>
</evidence>
<dbReference type="InterPro" id="IPR013332">
    <property type="entry name" value="KPR_N"/>
</dbReference>
<evidence type="ECO:0000313" key="14">
    <source>
        <dbReference type="EMBL" id="KAA9007616.1"/>
    </source>
</evidence>
<evidence type="ECO:0000259" key="13">
    <source>
        <dbReference type="Pfam" id="PF08546"/>
    </source>
</evidence>
<organism evidence="14 15">
    <name type="scientific">Paenibacillus spiritus</name>
    <dbReference type="NCBI Taxonomy" id="2496557"/>
    <lineage>
        <taxon>Bacteria</taxon>
        <taxon>Bacillati</taxon>
        <taxon>Bacillota</taxon>
        <taxon>Bacilli</taxon>
        <taxon>Bacillales</taxon>
        <taxon>Paenibacillaceae</taxon>
        <taxon>Paenibacillus</taxon>
    </lineage>
</organism>
<dbReference type="GO" id="GO:0050661">
    <property type="term" value="F:NADP binding"/>
    <property type="evidence" value="ECO:0007669"/>
    <property type="project" value="TreeGrafter"/>
</dbReference>
<dbReference type="SUPFAM" id="SSF51735">
    <property type="entry name" value="NAD(P)-binding Rossmann-fold domains"/>
    <property type="match status" value="1"/>
</dbReference>
<feature type="domain" description="Ketopantoate reductase N-terminal" evidence="12">
    <location>
        <begin position="4"/>
        <end position="162"/>
    </location>
</feature>
<feature type="domain" description="Ketopantoate reductase C-terminal" evidence="13">
    <location>
        <begin position="194"/>
        <end position="313"/>
    </location>
</feature>
<dbReference type="PANTHER" id="PTHR43765">
    <property type="entry name" value="2-DEHYDROPANTOATE 2-REDUCTASE-RELATED"/>
    <property type="match status" value="1"/>
</dbReference>
<comment type="function">
    <text evidence="1 11">Catalyzes the NADPH-dependent reduction of ketopantoate into pantoic acid.</text>
</comment>
<dbReference type="InterPro" id="IPR003710">
    <property type="entry name" value="ApbA"/>
</dbReference>
<dbReference type="PANTHER" id="PTHR43765:SF2">
    <property type="entry name" value="2-DEHYDROPANTOATE 2-REDUCTASE"/>
    <property type="match status" value="1"/>
</dbReference>
<comment type="catalytic activity">
    <reaction evidence="10 11">
        <text>(R)-pantoate + NADP(+) = 2-dehydropantoate + NADPH + H(+)</text>
        <dbReference type="Rhea" id="RHEA:16233"/>
        <dbReference type="ChEBI" id="CHEBI:11561"/>
        <dbReference type="ChEBI" id="CHEBI:15378"/>
        <dbReference type="ChEBI" id="CHEBI:15980"/>
        <dbReference type="ChEBI" id="CHEBI:57783"/>
        <dbReference type="ChEBI" id="CHEBI:58349"/>
        <dbReference type="EC" id="1.1.1.169"/>
    </reaction>
</comment>
<keyword evidence="6 11" id="KW-0566">Pantothenate biosynthesis</keyword>
<name>A0A5J5GHB8_9BACL</name>
<dbReference type="InterPro" id="IPR013328">
    <property type="entry name" value="6PGD_dom2"/>
</dbReference>
<evidence type="ECO:0000256" key="3">
    <source>
        <dbReference type="ARBA" id="ARBA00007870"/>
    </source>
</evidence>
<evidence type="ECO:0000256" key="10">
    <source>
        <dbReference type="ARBA" id="ARBA00048793"/>
    </source>
</evidence>
<comment type="pathway">
    <text evidence="2 11">Cofactor biosynthesis; (R)-pantothenate biosynthesis; (R)-pantoate from 3-methyl-2-oxobutanoate: step 2/2.</text>
</comment>
<dbReference type="InterPro" id="IPR013752">
    <property type="entry name" value="KPA_reductase"/>
</dbReference>
<gene>
    <name evidence="14" type="ORF">F4V43_03785</name>
</gene>
<dbReference type="InterPro" id="IPR050838">
    <property type="entry name" value="Ketopantoate_reductase"/>
</dbReference>